<keyword evidence="3" id="KW-1185">Reference proteome</keyword>
<evidence type="ECO:0000313" key="3">
    <source>
        <dbReference type="Proteomes" id="UP001595604"/>
    </source>
</evidence>
<proteinExistence type="predicted"/>
<protein>
    <recommendedName>
        <fullName evidence="4">DUF2970 domain-containing protein</fullName>
    </recommendedName>
</protein>
<evidence type="ECO:0008006" key="4">
    <source>
        <dbReference type="Google" id="ProtNLM"/>
    </source>
</evidence>
<feature type="transmembrane region" description="Helical" evidence="1">
    <location>
        <begin position="6"/>
        <end position="25"/>
    </location>
</feature>
<evidence type="ECO:0000256" key="1">
    <source>
        <dbReference type="SAM" id="Phobius"/>
    </source>
</evidence>
<keyword evidence="1" id="KW-0472">Membrane</keyword>
<gene>
    <name evidence="2" type="ORF">ACFOD9_10700</name>
</gene>
<reference evidence="3" key="1">
    <citation type="journal article" date="2019" name="Int. J. Syst. Evol. Microbiol.">
        <title>The Global Catalogue of Microorganisms (GCM) 10K type strain sequencing project: providing services to taxonomists for standard genome sequencing and annotation.</title>
        <authorList>
            <consortium name="The Broad Institute Genomics Platform"/>
            <consortium name="The Broad Institute Genome Sequencing Center for Infectious Disease"/>
            <person name="Wu L."/>
            <person name="Ma J."/>
        </authorList>
    </citation>
    <scope>NUCLEOTIDE SEQUENCE [LARGE SCALE GENOMIC DNA]</scope>
    <source>
        <strain evidence="3">KCTC 42984</strain>
    </source>
</reference>
<dbReference type="EMBL" id="JBHRTQ010000009">
    <property type="protein sequence ID" value="MFC3174722.1"/>
    <property type="molecule type" value="Genomic_DNA"/>
</dbReference>
<organism evidence="2 3">
    <name type="scientific">Novosphingobium bradum</name>
    <dbReference type="NCBI Taxonomy" id="1737444"/>
    <lineage>
        <taxon>Bacteria</taxon>
        <taxon>Pseudomonadati</taxon>
        <taxon>Pseudomonadota</taxon>
        <taxon>Alphaproteobacteria</taxon>
        <taxon>Sphingomonadales</taxon>
        <taxon>Sphingomonadaceae</taxon>
        <taxon>Novosphingobium</taxon>
    </lineage>
</organism>
<feature type="transmembrane region" description="Helical" evidence="1">
    <location>
        <begin position="46"/>
        <end position="66"/>
    </location>
</feature>
<dbReference type="Proteomes" id="UP001595604">
    <property type="component" value="Unassembled WGS sequence"/>
</dbReference>
<name>A0ABV7IRX0_9SPHN</name>
<keyword evidence="1" id="KW-0812">Transmembrane</keyword>
<keyword evidence="1" id="KW-1133">Transmembrane helix</keyword>
<comment type="caution">
    <text evidence="2">The sequence shown here is derived from an EMBL/GenBank/DDBJ whole genome shotgun (WGS) entry which is preliminary data.</text>
</comment>
<evidence type="ECO:0000313" key="2">
    <source>
        <dbReference type="EMBL" id="MFC3174722.1"/>
    </source>
</evidence>
<dbReference type="RefSeq" id="WP_379510105.1">
    <property type="nucleotide sequence ID" value="NZ_JBHRTQ010000009.1"/>
</dbReference>
<sequence>MTSPFAQLLAGGILSLILAISARIADRRRQRRRNLDSVGFMPWEAIFVLAALAVVVLFSLALKAWLSD</sequence>
<accession>A0ABV7IRX0</accession>